<evidence type="ECO:0000313" key="2">
    <source>
        <dbReference type="Proteomes" id="UP000620124"/>
    </source>
</evidence>
<accession>A0A8H6Z514</accession>
<protein>
    <submittedName>
        <fullName evidence="1">Uncharacterized protein</fullName>
    </submittedName>
</protein>
<organism evidence="1 2">
    <name type="scientific">Mycena venus</name>
    <dbReference type="NCBI Taxonomy" id="2733690"/>
    <lineage>
        <taxon>Eukaryota</taxon>
        <taxon>Fungi</taxon>
        <taxon>Dikarya</taxon>
        <taxon>Basidiomycota</taxon>
        <taxon>Agaricomycotina</taxon>
        <taxon>Agaricomycetes</taxon>
        <taxon>Agaricomycetidae</taxon>
        <taxon>Agaricales</taxon>
        <taxon>Marasmiineae</taxon>
        <taxon>Mycenaceae</taxon>
        <taxon>Mycena</taxon>
    </lineage>
</organism>
<dbReference type="EMBL" id="JACAZI010000001">
    <property type="protein sequence ID" value="KAF7372705.1"/>
    <property type="molecule type" value="Genomic_DNA"/>
</dbReference>
<proteinExistence type="predicted"/>
<reference evidence="1" key="1">
    <citation type="submission" date="2020-05" db="EMBL/GenBank/DDBJ databases">
        <title>Mycena genomes resolve the evolution of fungal bioluminescence.</title>
        <authorList>
            <person name="Tsai I.J."/>
        </authorList>
    </citation>
    <scope>NUCLEOTIDE SEQUENCE</scope>
    <source>
        <strain evidence="1">CCC161011</strain>
    </source>
</reference>
<dbReference type="AlphaFoldDB" id="A0A8H6Z514"/>
<comment type="caution">
    <text evidence="1">The sequence shown here is derived from an EMBL/GenBank/DDBJ whole genome shotgun (WGS) entry which is preliminary data.</text>
</comment>
<name>A0A8H6Z514_9AGAR</name>
<gene>
    <name evidence="1" type="ORF">MVEN_00133900</name>
</gene>
<sequence>MGLRTQITLSIHTETAALQLYVVLSQPSLLRTGSRRFRPAKAQLDTKPYAIILSQVRHVPCGLAVVSILASNANYWAYRSTNGDTVLQPPIFFALLRLTSALLSPSPTCAPHFNFSLVKSIAAAHYLLRAAVVPNSQAAVHPEGWSTNAHGLCR</sequence>
<dbReference type="Proteomes" id="UP000620124">
    <property type="component" value="Unassembled WGS sequence"/>
</dbReference>
<evidence type="ECO:0000313" key="1">
    <source>
        <dbReference type="EMBL" id="KAF7372705.1"/>
    </source>
</evidence>
<keyword evidence="2" id="KW-1185">Reference proteome</keyword>